<keyword evidence="4" id="KW-0418">Kinase</keyword>
<dbReference type="GO" id="GO:0005524">
    <property type="term" value="F:ATP binding"/>
    <property type="evidence" value="ECO:0007669"/>
    <property type="project" value="UniProtKB-KW"/>
</dbReference>
<evidence type="ECO:0000256" key="5">
    <source>
        <dbReference type="ARBA" id="ARBA00022840"/>
    </source>
</evidence>
<dbReference type="SMART" id="SM00220">
    <property type="entry name" value="S_TKc"/>
    <property type="match status" value="1"/>
</dbReference>
<keyword evidence="5" id="KW-0067">ATP-binding</keyword>
<evidence type="ECO:0000256" key="2">
    <source>
        <dbReference type="ARBA" id="ARBA00022679"/>
    </source>
</evidence>
<gene>
    <name evidence="8" type="ORF">OSTQU699_LOCUS7622</name>
</gene>
<comment type="caution">
    <text evidence="8">The sequence shown here is derived from an EMBL/GenBank/DDBJ whole genome shotgun (WGS) entry which is preliminary data.</text>
</comment>
<dbReference type="GO" id="GO:0004674">
    <property type="term" value="F:protein serine/threonine kinase activity"/>
    <property type="evidence" value="ECO:0007669"/>
    <property type="project" value="UniProtKB-KW"/>
</dbReference>
<dbReference type="InterPro" id="IPR008271">
    <property type="entry name" value="Ser/Thr_kinase_AS"/>
</dbReference>
<dbReference type="Proteomes" id="UP000708148">
    <property type="component" value="Unassembled WGS sequence"/>
</dbReference>
<name>A0A8S1J847_9CHLO</name>
<evidence type="ECO:0000256" key="4">
    <source>
        <dbReference type="ARBA" id="ARBA00022777"/>
    </source>
</evidence>
<dbReference type="PANTHER" id="PTHR24349">
    <property type="entry name" value="SERINE/THREONINE-PROTEIN KINASE"/>
    <property type="match status" value="1"/>
</dbReference>
<dbReference type="OrthoDB" id="68483at2759"/>
<evidence type="ECO:0000313" key="8">
    <source>
        <dbReference type="EMBL" id="CAD7702265.1"/>
    </source>
</evidence>
<sequence length="401" mass="43461">MSGGVRKQVSTGAAPLTGSAVRSPGRGPGICFHRAAARLGASGHGLHRVRGFRIAQVKASALDGSAFVGTGAATVSDVGEGLGDVEWHRDFKDRFVVGDVIGEGQQGLVREAVSRETGRVAAVKVLARDAGEHSRAEESKVRSEARFLQRLQSCPAVARMFGAYEDDEHVYIVMEQIDAGSMGDALEEAGRFTEWEAAYLMHAVFGFLAHSHDEGIFYGDVKPANFMLCTAPCQDCERQCTSGRLRGLIVKAIDFGTCQQRIPGVHFRKRAGSPMYMAPEVFLGRYDVEADLWSAGVMLFQLLSGRLPFAEYDDAGEVVDIGMHLGFSFEGTVWEGVSSEAKDLISKLLVRIPRKRVSAKAALDHSWFKNTLEHVERRKAGMEESSIVAAPGIVAAEARCL</sequence>
<evidence type="ECO:0000256" key="3">
    <source>
        <dbReference type="ARBA" id="ARBA00022741"/>
    </source>
</evidence>
<accession>A0A8S1J847</accession>
<feature type="domain" description="Protein kinase" evidence="7">
    <location>
        <begin position="95"/>
        <end position="368"/>
    </location>
</feature>
<dbReference type="PROSITE" id="PS00108">
    <property type="entry name" value="PROTEIN_KINASE_ST"/>
    <property type="match status" value="1"/>
</dbReference>
<dbReference type="InterPro" id="IPR050205">
    <property type="entry name" value="CDPK_Ser/Thr_kinases"/>
</dbReference>
<dbReference type="PROSITE" id="PS50011">
    <property type="entry name" value="PROTEIN_KINASE_DOM"/>
    <property type="match status" value="1"/>
</dbReference>
<keyword evidence="3" id="KW-0547">Nucleotide-binding</keyword>
<dbReference type="InterPro" id="IPR011009">
    <property type="entry name" value="Kinase-like_dom_sf"/>
</dbReference>
<evidence type="ECO:0000259" key="7">
    <source>
        <dbReference type="PROSITE" id="PS50011"/>
    </source>
</evidence>
<dbReference type="Pfam" id="PF00069">
    <property type="entry name" value="Pkinase"/>
    <property type="match status" value="1"/>
</dbReference>
<feature type="region of interest" description="Disordered" evidence="6">
    <location>
        <begin position="1"/>
        <end position="21"/>
    </location>
</feature>
<evidence type="ECO:0000313" key="9">
    <source>
        <dbReference type="Proteomes" id="UP000708148"/>
    </source>
</evidence>
<reference evidence="8" key="1">
    <citation type="submission" date="2020-12" db="EMBL/GenBank/DDBJ databases">
        <authorList>
            <person name="Iha C."/>
        </authorList>
    </citation>
    <scope>NUCLEOTIDE SEQUENCE</scope>
</reference>
<evidence type="ECO:0000256" key="6">
    <source>
        <dbReference type="SAM" id="MobiDB-lite"/>
    </source>
</evidence>
<dbReference type="Gene3D" id="1.10.510.10">
    <property type="entry name" value="Transferase(Phosphotransferase) domain 1"/>
    <property type="match status" value="1"/>
</dbReference>
<keyword evidence="9" id="KW-1185">Reference proteome</keyword>
<keyword evidence="1" id="KW-0723">Serine/threonine-protein kinase</keyword>
<proteinExistence type="predicted"/>
<dbReference type="InterPro" id="IPR000719">
    <property type="entry name" value="Prot_kinase_dom"/>
</dbReference>
<protein>
    <recommendedName>
        <fullName evidence="7">Protein kinase domain-containing protein</fullName>
    </recommendedName>
</protein>
<dbReference type="SUPFAM" id="SSF56112">
    <property type="entry name" value="Protein kinase-like (PK-like)"/>
    <property type="match status" value="1"/>
</dbReference>
<dbReference type="AlphaFoldDB" id="A0A8S1J847"/>
<evidence type="ECO:0000256" key="1">
    <source>
        <dbReference type="ARBA" id="ARBA00022527"/>
    </source>
</evidence>
<organism evidence="8 9">
    <name type="scientific">Ostreobium quekettii</name>
    <dbReference type="NCBI Taxonomy" id="121088"/>
    <lineage>
        <taxon>Eukaryota</taxon>
        <taxon>Viridiplantae</taxon>
        <taxon>Chlorophyta</taxon>
        <taxon>core chlorophytes</taxon>
        <taxon>Ulvophyceae</taxon>
        <taxon>TCBD clade</taxon>
        <taxon>Bryopsidales</taxon>
        <taxon>Ostreobineae</taxon>
        <taxon>Ostreobiaceae</taxon>
        <taxon>Ostreobium</taxon>
    </lineage>
</organism>
<dbReference type="EMBL" id="CAJHUC010001763">
    <property type="protein sequence ID" value="CAD7702265.1"/>
    <property type="molecule type" value="Genomic_DNA"/>
</dbReference>
<keyword evidence="2" id="KW-0808">Transferase</keyword>